<evidence type="ECO:0000259" key="7">
    <source>
        <dbReference type="Pfam" id="PF02803"/>
    </source>
</evidence>
<evidence type="ECO:0000256" key="1">
    <source>
        <dbReference type="ARBA" id="ARBA00010982"/>
    </source>
</evidence>
<dbReference type="SUPFAM" id="SSF53901">
    <property type="entry name" value="Thiolase-like"/>
    <property type="match status" value="2"/>
</dbReference>
<dbReference type="EC" id="2.3.1.9" evidence="8"/>
<dbReference type="PANTHER" id="PTHR43365:SF1">
    <property type="entry name" value="ACETYL-COA C-ACYLTRANSFERASE"/>
    <property type="match status" value="1"/>
</dbReference>
<organism evidence="8 9">
    <name type="scientific">Streptomyces spectabilis</name>
    <dbReference type="NCBI Taxonomy" id="68270"/>
    <lineage>
        <taxon>Bacteria</taxon>
        <taxon>Bacillati</taxon>
        <taxon>Actinomycetota</taxon>
        <taxon>Actinomycetes</taxon>
        <taxon>Kitasatosporales</taxon>
        <taxon>Streptomycetaceae</taxon>
        <taxon>Streptomyces</taxon>
    </lineage>
</organism>
<evidence type="ECO:0000313" key="8">
    <source>
        <dbReference type="EMBL" id="QDQ14671.1"/>
    </source>
</evidence>
<protein>
    <submittedName>
        <fullName evidence="8">Acetyl-CoA C-acetyltransferase</fullName>
        <ecNumber evidence="8">2.3.1.9</ecNumber>
    </submittedName>
</protein>
<dbReference type="GO" id="GO:0003985">
    <property type="term" value="F:acetyl-CoA C-acetyltransferase activity"/>
    <property type="evidence" value="ECO:0007669"/>
    <property type="project" value="UniProtKB-EC"/>
</dbReference>
<dbReference type="PIRSF" id="PIRSF000429">
    <property type="entry name" value="Ac-CoA_Ac_transf"/>
    <property type="match status" value="1"/>
</dbReference>
<dbReference type="Gene3D" id="3.40.47.10">
    <property type="match status" value="2"/>
</dbReference>
<dbReference type="Proteomes" id="UP000316806">
    <property type="component" value="Chromosome"/>
</dbReference>
<evidence type="ECO:0000259" key="6">
    <source>
        <dbReference type="Pfam" id="PF00108"/>
    </source>
</evidence>
<name>A0A516RG97_STRST</name>
<feature type="active site" description="Proton acceptor" evidence="4">
    <location>
        <position position="341"/>
    </location>
</feature>
<evidence type="ECO:0000256" key="5">
    <source>
        <dbReference type="RuleBase" id="RU003557"/>
    </source>
</evidence>
<reference evidence="8 9" key="1">
    <citation type="journal article" date="2019" name="J. Ind. Microbiol. Biotechnol.">
        <title>The complete genomic sequence of Streptomyces spectabilis NRRL-2792 and identification of secondary metabolite biosynthetic gene clusters.</title>
        <authorList>
            <person name="Sinha A."/>
            <person name="Phillips-Salemka S."/>
            <person name="Niraula T.A."/>
            <person name="Short K.A."/>
            <person name="Niraula N.P."/>
        </authorList>
    </citation>
    <scope>NUCLEOTIDE SEQUENCE [LARGE SCALE GENOMIC DNA]</scope>
    <source>
        <strain evidence="8 9">NRRL 2792</strain>
    </source>
</reference>
<dbReference type="InterPro" id="IPR016039">
    <property type="entry name" value="Thiolase-like"/>
</dbReference>
<dbReference type="InterPro" id="IPR020617">
    <property type="entry name" value="Thiolase_C"/>
</dbReference>
<gene>
    <name evidence="8" type="ORF">FH965_32380</name>
</gene>
<dbReference type="PANTHER" id="PTHR43365">
    <property type="entry name" value="BLR7806 PROTEIN"/>
    <property type="match status" value="1"/>
</dbReference>
<dbReference type="PROSITE" id="PS00737">
    <property type="entry name" value="THIOLASE_2"/>
    <property type="match status" value="1"/>
</dbReference>
<accession>A0A516RG97</accession>
<feature type="active site" description="Acyl-thioester intermediate" evidence="4">
    <location>
        <position position="89"/>
    </location>
</feature>
<evidence type="ECO:0000313" key="9">
    <source>
        <dbReference type="Proteomes" id="UP000316806"/>
    </source>
</evidence>
<feature type="domain" description="Thiolase C-terminal" evidence="7">
    <location>
        <begin position="263"/>
        <end position="384"/>
    </location>
</feature>
<dbReference type="AlphaFoldDB" id="A0A516RG97"/>
<dbReference type="Pfam" id="PF00108">
    <property type="entry name" value="Thiolase_N"/>
    <property type="match status" value="1"/>
</dbReference>
<dbReference type="EMBL" id="CP040916">
    <property type="protein sequence ID" value="QDQ14671.1"/>
    <property type="molecule type" value="Genomic_DNA"/>
</dbReference>
<dbReference type="InterPro" id="IPR020613">
    <property type="entry name" value="Thiolase_CS"/>
</dbReference>
<dbReference type="RefSeq" id="WP_144321879.1">
    <property type="nucleotide sequence ID" value="NZ_CP040916.1"/>
</dbReference>
<sequence>MAEAFIVEAVRTPVGRRGGGLAAAHPADLGAHVLTALMERSGVDPAAVDDVVFGCLDAVGPQAGDIARTSWLAAGLPEEVPGVTVDRQCGSSQQALHFAAQAVLSGTQDLVVAGGTQNMSMVPIAFASRRAAEPLGLTEGPFAGSEGWRARYGDRPVNQFHGAQLIADKWGISRQEMEEFALRSHRRALRAVDEGRFDRETVALGDVVTDEGPRRDTSLEKMAALPPVMEGGSITAACSSQVSDGAAALLLAGERAVRDHGLTPRARVHHLSVRGEDPIRMLSAPIPATAHALKKTGMTLDAIDLVEINEAFAPVVLAWLRETGADPERVNVNGGAIALGHPLGATGARLMTTLLHELERTGGRFGLQTMCEGGGQANVTVIERL</sequence>
<dbReference type="Pfam" id="PF02803">
    <property type="entry name" value="Thiolase_C"/>
    <property type="match status" value="1"/>
</dbReference>
<comment type="similarity">
    <text evidence="1 5">Belongs to the thiolase-like superfamily. Thiolase family.</text>
</comment>
<dbReference type="NCBIfam" id="TIGR01930">
    <property type="entry name" value="AcCoA-C-Actrans"/>
    <property type="match status" value="1"/>
</dbReference>
<dbReference type="InterPro" id="IPR020616">
    <property type="entry name" value="Thiolase_N"/>
</dbReference>
<dbReference type="NCBIfam" id="NF005865">
    <property type="entry name" value="PRK07801.1"/>
    <property type="match status" value="1"/>
</dbReference>
<proteinExistence type="inferred from homology"/>
<dbReference type="InterPro" id="IPR002155">
    <property type="entry name" value="Thiolase"/>
</dbReference>
<evidence type="ECO:0000256" key="4">
    <source>
        <dbReference type="PIRSR" id="PIRSR000429-1"/>
    </source>
</evidence>
<dbReference type="CDD" id="cd00751">
    <property type="entry name" value="thiolase"/>
    <property type="match status" value="1"/>
</dbReference>
<feature type="domain" description="Thiolase N-terminal" evidence="6">
    <location>
        <begin position="5"/>
        <end position="254"/>
    </location>
</feature>
<feature type="active site" description="Proton acceptor" evidence="4">
    <location>
        <position position="371"/>
    </location>
</feature>
<keyword evidence="3 5" id="KW-0012">Acyltransferase</keyword>
<keyword evidence="2 5" id="KW-0808">Transferase</keyword>
<evidence type="ECO:0000256" key="2">
    <source>
        <dbReference type="ARBA" id="ARBA00022679"/>
    </source>
</evidence>
<evidence type="ECO:0000256" key="3">
    <source>
        <dbReference type="ARBA" id="ARBA00023315"/>
    </source>
</evidence>